<evidence type="ECO:0000256" key="8">
    <source>
        <dbReference type="SAM" id="Phobius"/>
    </source>
</evidence>
<comment type="similarity">
    <text evidence="2">Belongs to the TM2 family.</text>
</comment>
<evidence type="ECO:0000256" key="2">
    <source>
        <dbReference type="ARBA" id="ARBA00008284"/>
    </source>
</evidence>
<comment type="caution">
    <text evidence="10">The sequence shown here is derived from an EMBL/GenBank/DDBJ whole genome shotgun (WGS) entry which is preliminary data.</text>
</comment>
<feature type="domain" description="TM2" evidence="9">
    <location>
        <begin position="122"/>
        <end position="169"/>
    </location>
</feature>
<dbReference type="OrthoDB" id="408511at2759"/>
<name>A0A9Q0LN08_ANAIG</name>
<evidence type="ECO:0000256" key="3">
    <source>
        <dbReference type="ARBA" id="ARBA00022692"/>
    </source>
</evidence>
<evidence type="ECO:0000256" key="6">
    <source>
        <dbReference type="ARBA" id="ARBA00023136"/>
    </source>
</evidence>
<evidence type="ECO:0000256" key="4">
    <source>
        <dbReference type="ARBA" id="ARBA00022729"/>
    </source>
</evidence>
<dbReference type="InterPro" id="IPR007829">
    <property type="entry name" value="TM2"/>
</dbReference>
<comment type="subcellular location">
    <subcellularLocation>
        <location evidence="1">Membrane</location>
        <topology evidence="1">Multi-pass membrane protein</topology>
    </subcellularLocation>
</comment>
<sequence length="188" mass="21515">MVNCKTERESFINSGKEYIIYNDSIITQDYNKTDFDPNTPLIQCEHVPPAFYECFSNELEKYFSTYFNSSDLNGCDDDDYGGRWFSKTKTANAVCVVVDDIECFGPRQFIIKNIDCRKYNNRYFSTAMILSVFLGYTGADRFYMGNIGCGIGKLLTLGGVGIWWLIDTILILTGVVNLYNGYSYEPYN</sequence>
<evidence type="ECO:0000256" key="7">
    <source>
        <dbReference type="ARBA" id="ARBA00023180"/>
    </source>
</evidence>
<reference evidence="10" key="1">
    <citation type="submission" date="2022-10" db="EMBL/GenBank/DDBJ databases">
        <title>Novel sulphate-reducing endosymbionts in the free-living metamonad Anaeramoeba.</title>
        <authorList>
            <person name="Jerlstrom-Hultqvist J."/>
            <person name="Cepicka I."/>
            <person name="Gallot-Lavallee L."/>
            <person name="Salas-Leiva D."/>
            <person name="Curtis B.A."/>
            <person name="Zahonova K."/>
            <person name="Pipaliya S."/>
            <person name="Dacks J."/>
            <person name="Roger A.J."/>
        </authorList>
    </citation>
    <scope>NUCLEOTIDE SEQUENCE</scope>
    <source>
        <strain evidence="10">BMAN</strain>
    </source>
</reference>
<dbReference type="Proteomes" id="UP001149090">
    <property type="component" value="Unassembled WGS sequence"/>
</dbReference>
<keyword evidence="6 8" id="KW-0472">Membrane</keyword>
<dbReference type="GO" id="GO:0016020">
    <property type="term" value="C:membrane"/>
    <property type="evidence" value="ECO:0007669"/>
    <property type="project" value="UniProtKB-SubCell"/>
</dbReference>
<evidence type="ECO:0000313" key="10">
    <source>
        <dbReference type="EMBL" id="KAJ5075616.1"/>
    </source>
</evidence>
<evidence type="ECO:0000256" key="5">
    <source>
        <dbReference type="ARBA" id="ARBA00022989"/>
    </source>
</evidence>
<dbReference type="PANTHER" id="PTHR21016">
    <property type="entry name" value="BETA-AMYLOID BINDING PROTEIN-RELATED"/>
    <property type="match status" value="1"/>
</dbReference>
<keyword evidence="11" id="KW-1185">Reference proteome</keyword>
<keyword evidence="7" id="KW-0325">Glycoprotein</keyword>
<gene>
    <name evidence="10" type="ORF">M0811_07186</name>
</gene>
<dbReference type="OMA" id="PIDHKGN"/>
<feature type="transmembrane region" description="Helical" evidence="8">
    <location>
        <begin position="155"/>
        <end position="179"/>
    </location>
</feature>
<keyword evidence="5 8" id="KW-1133">Transmembrane helix</keyword>
<evidence type="ECO:0000259" key="9">
    <source>
        <dbReference type="Pfam" id="PF05154"/>
    </source>
</evidence>
<proteinExistence type="inferred from homology"/>
<dbReference type="InterPro" id="IPR050932">
    <property type="entry name" value="TM2D1-3-like"/>
</dbReference>
<dbReference type="EMBL" id="JAPDFW010000064">
    <property type="protein sequence ID" value="KAJ5075616.1"/>
    <property type="molecule type" value="Genomic_DNA"/>
</dbReference>
<dbReference type="Pfam" id="PF05154">
    <property type="entry name" value="TM2"/>
    <property type="match status" value="1"/>
</dbReference>
<keyword evidence="4" id="KW-0732">Signal</keyword>
<evidence type="ECO:0000313" key="11">
    <source>
        <dbReference type="Proteomes" id="UP001149090"/>
    </source>
</evidence>
<organism evidence="10 11">
    <name type="scientific">Anaeramoeba ignava</name>
    <name type="common">Anaerobic marine amoeba</name>
    <dbReference type="NCBI Taxonomy" id="1746090"/>
    <lineage>
        <taxon>Eukaryota</taxon>
        <taxon>Metamonada</taxon>
        <taxon>Anaeramoebidae</taxon>
        <taxon>Anaeramoeba</taxon>
    </lineage>
</organism>
<evidence type="ECO:0000256" key="1">
    <source>
        <dbReference type="ARBA" id="ARBA00004141"/>
    </source>
</evidence>
<dbReference type="AlphaFoldDB" id="A0A9Q0LN08"/>
<feature type="transmembrane region" description="Helical" evidence="8">
    <location>
        <begin position="123"/>
        <end position="143"/>
    </location>
</feature>
<protein>
    <submittedName>
        <fullName evidence="10">Tm2 domain-containing protein</fullName>
    </submittedName>
</protein>
<keyword evidence="3 8" id="KW-0812">Transmembrane</keyword>
<accession>A0A9Q0LN08</accession>
<dbReference type="PANTHER" id="PTHR21016:SF4">
    <property type="entry name" value="TM2 DOMAIN-CONTAINING PROTEIN 2"/>
    <property type="match status" value="1"/>
</dbReference>